<protein>
    <submittedName>
        <fullName evidence="1">Histidine kinase</fullName>
    </submittedName>
</protein>
<keyword evidence="1" id="KW-0418">Kinase</keyword>
<organism evidence="1 2">
    <name type="scientific">Pseudomonas putida</name>
    <name type="common">Arthrobacter siderocapsulatus</name>
    <dbReference type="NCBI Taxonomy" id="303"/>
    <lineage>
        <taxon>Bacteria</taxon>
        <taxon>Pseudomonadati</taxon>
        <taxon>Pseudomonadota</taxon>
        <taxon>Gammaproteobacteria</taxon>
        <taxon>Pseudomonadales</taxon>
        <taxon>Pseudomonadaceae</taxon>
        <taxon>Pseudomonas</taxon>
    </lineage>
</organism>
<name>A0A4D6XD49_PSEPU</name>
<dbReference type="EMBL" id="CP039371">
    <property type="protein sequence ID" value="QCI14352.1"/>
    <property type="molecule type" value="Genomic_DNA"/>
</dbReference>
<proteinExistence type="predicted"/>
<sequence>MLRPYVLLHQARPSHQILLHQACNALGIFDVRVTRDLADLQACLVRERVADLLILDPDMAPAGALALFERLAESGQTPALLFVGSPADESAMSLAGAARERGFKVLAELSWPLPMRRWQQALERIRTVMSARMLTETGAA</sequence>
<dbReference type="Proteomes" id="UP000298551">
    <property type="component" value="Chromosome"/>
</dbReference>
<dbReference type="OrthoDB" id="7013433at2"/>
<reference evidence="2" key="1">
    <citation type="submission" date="2019-04" db="EMBL/GenBank/DDBJ databases">
        <title>Genome sequence of Pseudomonas putida 1290, an auxin catabolizing strain.</title>
        <authorList>
            <person name="Laird T.S."/>
            <person name="Leveau J.H.J."/>
        </authorList>
    </citation>
    <scope>NUCLEOTIDE SEQUENCE [LARGE SCALE GENOMIC DNA]</scope>
    <source>
        <strain evidence="2">1290</strain>
    </source>
</reference>
<gene>
    <name evidence="1" type="ORF">E6B08_24720</name>
</gene>
<evidence type="ECO:0000313" key="2">
    <source>
        <dbReference type="Proteomes" id="UP000298551"/>
    </source>
</evidence>
<evidence type="ECO:0000313" key="1">
    <source>
        <dbReference type="EMBL" id="QCI14352.1"/>
    </source>
</evidence>
<accession>A0A4D6XD49</accession>
<dbReference type="GO" id="GO:0016301">
    <property type="term" value="F:kinase activity"/>
    <property type="evidence" value="ECO:0007669"/>
    <property type="project" value="UniProtKB-KW"/>
</dbReference>
<keyword evidence="1" id="KW-0808">Transferase</keyword>
<dbReference type="AlphaFoldDB" id="A0A4D6XD49"/>